<evidence type="ECO:0000313" key="2">
    <source>
        <dbReference type="EMBL" id="OTF69138.1"/>
    </source>
</evidence>
<protein>
    <submittedName>
        <fullName evidence="2">Uncharacterized protein</fullName>
    </submittedName>
</protein>
<accession>A0A1Y3AMG9</accession>
<dbReference type="Proteomes" id="UP000194236">
    <property type="component" value="Unassembled WGS sequence"/>
</dbReference>
<reference evidence="2 3" key="1">
    <citation type="submission" date="2017-03" db="EMBL/GenBank/DDBJ databases">
        <title>Genome Survey of Euroglyphus maynei.</title>
        <authorList>
            <person name="Arlian L.G."/>
            <person name="Morgan M.S."/>
            <person name="Rider S.D."/>
        </authorList>
    </citation>
    <scope>NUCLEOTIDE SEQUENCE [LARGE SCALE GENOMIC DNA]</scope>
    <source>
        <strain evidence="2">Arlian Lab</strain>
        <tissue evidence="2">Whole body</tissue>
    </source>
</reference>
<evidence type="ECO:0000256" key="1">
    <source>
        <dbReference type="SAM" id="MobiDB-lite"/>
    </source>
</evidence>
<keyword evidence="3" id="KW-1185">Reference proteome</keyword>
<dbReference type="EMBL" id="MUJZ01072041">
    <property type="protein sequence ID" value="OTF69138.1"/>
    <property type="molecule type" value="Genomic_DNA"/>
</dbReference>
<organism evidence="2 3">
    <name type="scientific">Euroglyphus maynei</name>
    <name type="common">Mayne's house dust mite</name>
    <dbReference type="NCBI Taxonomy" id="6958"/>
    <lineage>
        <taxon>Eukaryota</taxon>
        <taxon>Metazoa</taxon>
        <taxon>Ecdysozoa</taxon>
        <taxon>Arthropoda</taxon>
        <taxon>Chelicerata</taxon>
        <taxon>Arachnida</taxon>
        <taxon>Acari</taxon>
        <taxon>Acariformes</taxon>
        <taxon>Sarcoptiformes</taxon>
        <taxon>Astigmata</taxon>
        <taxon>Psoroptidia</taxon>
        <taxon>Analgoidea</taxon>
        <taxon>Pyroglyphidae</taxon>
        <taxon>Pyroglyphinae</taxon>
        <taxon>Euroglyphus</taxon>
    </lineage>
</organism>
<comment type="caution">
    <text evidence="2">The sequence shown here is derived from an EMBL/GenBank/DDBJ whole genome shotgun (WGS) entry which is preliminary data.</text>
</comment>
<sequence length="296" mass="33163">MSKLKFLATPQPQTPTNLMPNMIDENKKSSSFDPATLQAIFEKSFRRSSPTIVNDQNIQLNNNNEITDFDILKRGSIQQSMDGFPFVPSIASNPHSMGVRPLFPHSGLHQPPVMPMNSMNPIVASGGGGGPVVPPMNNRMPFPPYPPTPFMMGNFPPRMMMHPIKPAEKQFMNPNHPHHGQQIPPLHPYSMAPNITQQLPIIPTHGPRIRNQPPMNLQAMFNESSRMENPNNDDNSNNSMAHKLLKNSKFTPTSVFRKLKDHENQANRMKTNSPKMSTTESESSINNNMDNSPKSK</sequence>
<gene>
    <name evidence="2" type="ORF">BLA29_008179</name>
</gene>
<name>A0A1Y3AMG9_EURMA</name>
<feature type="compositionally biased region" description="Polar residues" evidence="1">
    <location>
        <begin position="266"/>
        <end position="276"/>
    </location>
</feature>
<dbReference type="AlphaFoldDB" id="A0A1Y3AMG9"/>
<dbReference type="OrthoDB" id="10613388at2759"/>
<feature type="compositionally biased region" description="Polar residues" evidence="1">
    <location>
        <begin position="285"/>
        <end position="296"/>
    </location>
</feature>
<evidence type="ECO:0000313" key="3">
    <source>
        <dbReference type="Proteomes" id="UP000194236"/>
    </source>
</evidence>
<feature type="region of interest" description="Disordered" evidence="1">
    <location>
        <begin position="246"/>
        <end position="296"/>
    </location>
</feature>
<proteinExistence type="predicted"/>